<keyword evidence="1" id="KW-0812">Transmembrane</keyword>
<accession>A0A0D2PH86</accession>
<name>A0A0D2PH86_HYPSF</name>
<keyword evidence="1" id="KW-1133">Transmembrane helix</keyword>
<feature type="transmembrane region" description="Helical" evidence="1">
    <location>
        <begin position="68"/>
        <end position="90"/>
    </location>
</feature>
<reference evidence="3" key="1">
    <citation type="submission" date="2014-04" db="EMBL/GenBank/DDBJ databases">
        <title>Evolutionary Origins and Diversification of the Mycorrhizal Mutualists.</title>
        <authorList>
            <consortium name="DOE Joint Genome Institute"/>
            <consortium name="Mycorrhizal Genomics Consortium"/>
            <person name="Kohler A."/>
            <person name="Kuo A."/>
            <person name="Nagy L.G."/>
            <person name="Floudas D."/>
            <person name="Copeland A."/>
            <person name="Barry K.W."/>
            <person name="Cichocki N."/>
            <person name="Veneault-Fourrey C."/>
            <person name="LaButti K."/>
            <person name="Lindquist E.A."/>
            <person name="Lipzen A."/>
            <person name="Lundell T."/>
            <person name="Morin E."/>
            <person name="Murat C."/>
            <person name="Riley R."/>
            <person name="Ohm R."/>
            <person name="Sun H."/>
            <person name="Tunlid A."/>
            <person name="Henrissat B."/>
            <person name="Grigoriev I.V."/>
            <person name="Hibbett D.S."/>
            <person name="Martin F."/>
        </authorList>
    </citation>
    <scope>NUCLEOTIDE SEQUENCE [LARGE SCALE GENOMIC DNA]</scope>
    <source>
        <strain evidence="3">FD-334 SS-4</strain>
    </source>
</reference>
<feature type="transmembrane region" description="Helical" evidence="1">
    <location>
        <begin position="31"/>
        <end position="48"/>
    </location>
</feature>
<sequence length="331" mass="36675">MAASPSLLYGPSASISSESASLAFIPYNPTVVSHVLAGILGAFVWDLFSNTGYDYELLCKWPIELPAATYFISRISNLIFSIAILLFSVTTDTAHCTKLATVEKWSIVIAVSSTSLLFFWRVRAVYQDNRIVCGFFFLTWLAVSCACLLHTQVNVFTLDVKKIEQAGRCFTIRNSSAYVTVSRLVSMTNDLLIFCAITYRLTIMAEVADPTPQKRAMVAVFGRHLPAFSRTLLQDGQAYFLPLVPIYTFAIVCSASYPSKISRYSIVIALPSTAFSNLMACKIYRKTRLGIHTASDTDISLRPFEAMAFNRSFPSFIRQVDADGRSLANDA</sequence>
<feature type="transmembrane region" description="Helical" evidence="1">
    <location>
        <begin position="238"/>
        <end position="257"/>
    </location>
</feature>
<feature type="transmembrane region" description="Helical" evidence="1">
    <location>
        <begin position="132"/>
        <end position="151"/>
    </location>
</feature>
<dbReference type="OMA" id="RCFTIRN"/>
<dbReference type="EMBL" id="KN817577">
    <property type="protein sequence ID" value="KJA19460.1"/>
    <property type="molecule type" value="Genomic_DNA"/>
</dbReference>
<feature type="transmembrane region" description="Helical" evidence="1">
    <location>
        <begin position="102"/>
        <end position="120"/>
    </location>
</feature>
<dbReference type="Proteomes" id="UP000054270">
    <property type="component" value="Unassembled WGS sequence"/>
</dbReference>
<evidence type="ECO:0000256" key="1">
    <source>
        <dbReference type="SAM" id="Phobius"/>
    </source>
</evidence>
<evidence type="ECO:0000313" key="2">
    <source>
        <dbReference type="EMBL" id="KJA19460.1"/>
    </source>
</evidence>
<evidence type="ECO:0000313" key="3">
    <source>
        <dbReference type="Proteomes" id="UP000054270"/>
    </source>
</evidence>
<keyword evidence="3" id="KW-1185">Reference proteome</keyword>
<gene>
    <name evidence="2" type="ORF">HYPSUDRAFT_44208</name>
</gene>
<proteinExistence type="predicted"/>
<dbReference type="OrthoDB" id="3038990at2759"/>
<dbReference type="AlphaFoldDB" id="A0A0D2PH86"/>
<keyword evidence="1" id="KW-0472">Membrane</keyword>
<organism evidence="2 3">
    <name type="scientific">Hypholoma sublateritium (strain FD-334 SS-4)</name>
    <dbReference type="NCBI Taxonomy" id="945553"/>
    <lineage>
        <taxon>Eukaryota</taxon>
        <taxon>Fungi</taxon>
        <taxon>Dikarya</taxon>
        <taxon>Basidiomycota</taxon>
        <taxon>Agaricomycotina</taxon>
        <taxon>Agaricomycetes</taxon>
        <taxon>Agaricomycetidae</taxon>
        <taxon>Agaricales</taxon>
        <taxon>Agaricineae</taxon>
        <taxon>Strophariaceae</taxon>
        <taxon>Hypholoma</taxon>
    </lineage>
</organism>
<protein>
    <submittedName>
        <fullName evidence="2">Uncharacterized protein</fullName>
    </submittedName>
</protein>